<sequence length="224" mass="26095">MIERWHRQLKSAIKCLATEKLVEALPAVLLGIQCSLKEDLKYSASELVFGNTLCLFGEFFRSDTRNFQMPAQDFFFLQNLRNYMQDLQHTLVSRHSKSNVLSTKIFLTVLTYIFVRQGCVRKPLQQPCDSPFEIISHNNNFFTLLIKGKKSIISVDRLKPAFMKRSSADLDYNQYGKCVRSPMHYNSFTKENQAAWQLPVQCARCYNLDRQAVLLYLNQFLMLI</sequence>
<dbReference type="AlphaFoldDB" id="A0A8X6KJD5"/>
<dbReference type="Proteomes" id="UP000887116">
    <property type="component" value="Unassembled WGS sequence"/>
</dbReference>
<accession>A0A8X6KJD5</accession>
<proteinExistence type="predicted"/>
<dbReference type="EMBL" id="BMAO01021331">
    <property type="protein sequence ID" value="GFQ73683.1"/>
    <property type="molecule type" value="Genomic_DNA"/>
</dbReference>
<comment type="caution">
    <text evidence="1">The sequence shown here is derived from an EMBL/GenBank/DDBJ whole genome shotgun (WGS) entry which is preliminary data.</text>
</comment>
<dbReference type="PANTHER" id="PTHR38681:SF1">
    <property type="entry name" value="RETROVIRUS-RELATED POL POLYPROTEIN FROM TRANSPOSON 412-LIKE PROTEIN"/>
    <property type="match status" value="1"/>
</dbReference>
<dbReference type="OrthoDB" id="6501762at2759"/>
<organism evidence="1 2">
    <name type="scientific">Trichonephila clavata</name>
    <name type="common">Joro spider</name>
    <name type="synonym">Nephila clavata</name>
    <dbReference type="NCBI Taxonomy" id="2740835"/>
    <lineage>
        <taxon>Eukaryota</taxon>
        <taxon>Metazoa</taxon>
        <taxon>Ecdysozoa</taxon>
        <taxon>Arthropoda</taxon>
        <taxon>Chelicerata</taxon>
        <taxon>Arachnida</taxon>
        <taxon>Araneae</taxon>
        <taxon>Araneomorphae</taxon>
        <taxon>Entelegynae</taxon>
        <taxon>Araneoidea</taxon>
        <taxon>Nephilidae</taxon>
        <taxon>Trichonephila</taxon>
    </lineage>
</organism>
<evidence type="ECO:0000313" key="2">
    <source>
        <dbReference type="Proteomes" id="UP000887116"/>
    </source>
</evidence>
<dbReference type="PANTHER" id="PTHR38681">
    <property type="entry name" value="RETROVIRUS-RELATED POL POLYPROTEIN FROM TRANSPOSON 412-LIKE PROTEIN-RELATED"/>
    <property type="match status" value="1"/>
</dbReference>
<evidence type="ECO:0000313" key="1">
    <source>
        <dbReference type="EMBL" id="GFQ73683.1"/>
    </source>
</evidence>
<name>A0A8X6KJD5_TRICU</name>
<reference evidence="1" key="1">
    <citation type="submission" date="2020-07" db="EMBL/GenBank/DDBJ databases">
        <title>Multicomponent nature underlies the extraordinary mechanical properties of spider dragline silk.</title>
        <authorList>
            <person name="Kono N."/>
            <person name="Nakamura H."/>
            <person name="Mori M."/>
            <person name="Yoshida Y."/>
            <person name="Ohtoshi R."/>
            <person name="Malay A.D."/>
            <person name="Moran D.A.P."/>
            <person name="Tomita M."/>
            <person name="Numata K."/>
            <person name="Arakawa K."/>
        </authorList>
    </citation>
    <scope>NUCLEOTIDE SEQUENCE</scope>
</reference>
<keyword evidence="2" id="KW-1185">Reference proteome</keyword>
<protein>
    <submittedName>
        <fullName evidence="1">Pol polyprotein</fullName>
    </submittedName>
</protein>
<gene>
    <name evidence="1" type="primary">RF55_19389</name>
    <name evidence="1" type="ORF">TNCT_331551</name>
</gene>